<keyword evidence="7" id="KW-0966">Cell projection</keyword>
<dbReference type="GO" id="GO:0060091">
    <property type="term" value="C:kinocilium"/>
    <property type="evidence" value="ECO:0007669"/>
    <property type="project" value="UniProtKB-SubCell"/>
</dbReference>
<keyword evidence="2" id="KW-0963">Cytoplasm</keyword>
<dbReference type="GO" id="GO:0060294">
    <property type="term" value="P:cilium movement involved in cell motility"/>
    <property type="evidence" value="ECO:0007669"/>
    <property type="project" value="TreeGrafter"/>
</dbReference>
<dbReference type="InterPro" id="IPR055316">
    <property type="entry name" value="RSP9"/>
</dbReference>
<comment type="similarity">
    <text evidence="9">Belongs to the flagellar radial spoke RSP9 family.</text>
</comment>
<dbReference type="OrthoDB" id="10258956at2759"/>
<evidence type="ECO:0000256" key="9">
    <source>
        <dbReference type="ARBA" id="ARBA00038319"/>
    </source>
</evidence>
<keyword evidence="6" id="KW-0206">Cytoskeleton</keyword>
<proteinExistence type="inferred from homology"/>
<evidence type="ECO:0000256" key="8">
    <source>
        <dbReference type="ARBA" id="ARBA00037822"/>
    </source>
</evidence>
<evidence type="ECO:0000256" key="6">
    <source>
        <dbReference type="ARBA" id="ARBA00023212"/>
    </source>
</evidence>
<dbReference type="AlphaFoldDB" id="A0A8J2KPU9"/>
<gene>
    <name evidence="11" type="ORF">AFUS01_LOCUS27640</name>
</gene>
<protein>
    <recommendedName>
        <fullName evidence="10">Radial spoke head protein 9 homolog</fullName>
    </recommendedName>
</protein>
<reference evidence="11" key="1">
    <citation type="submission" date="2021-06" db="EMBL/GenBank/DDBJ databases">
        <authorList>
            <person name="Hodson N. C."/>
            <person name="Mongue J. A."/>
            <person name="Jaron S. K."/>
        </authorList>
    </citation>
    <scope>NUCLEOTIDE SEQUENCE</scope>
</reference>
<dbReference type="GO" id="GO:0035082">
    <property type="term" value="P:axoneme assembly"/>
    <property type="evidence" value="ECO:0007669"/>
    <property type="project" value="InterPro"/>
</dbReference>
<comment type="caution">
    <text evidence="11">The sequence shown here is derived from an EMBL/GenBank/DDBJ whole genome shotgun (WGS) entry which is preliminary data.</text>
</comment>
<keyword evidence="12" id="KW-1185">Reference proteome</keyword>
<dbReference type="GO" id="GO:0044458">
    <property type="term" value="P:motile cilium assembly"/>
    <property type="evidence" value="ECO:0007669"/>
    <property type="project" value="TreeGrafter"/>
</dbReference>
<dbReference type="EMBL" id="CAJVCH010385435">
    <property type="protein sequence ID" value="CAG7817052.1"/>
    <property type="molecule type" value="Genomic_DNA"/>
</dbReference>
<comment type="subcellular location">
    <subcellularLocation>
        <location evidence="8">Cell projection</location>
        <location evidence="8">Kinocilium</location>
    </subcellularLocation>
    <subcellularLocation>
        <location evidence="1">Cytoplasm</location>
        <location evidence="1">Cytoskeleton</location>
        <location evidence="1">Flagellum axoneme</location>
    </subcellularLocation>
</comment>
<keyword evidence="4" id="KW-0282">Flagellum</keyword>
<sequence length="221" mass="25105">MPLAYQQKVLKTHFVTSSNCSLILEIDVKTIALYTYICKKYLTPVAEGEQLSNEFILQQILILHVEDDIIWNINHGLQWILLPPPTQLTWELALASKGRFIGDPTADSETEIIPNDGDEIEEGDQWEYIKEEERLSATVAAITAEAAVVPRGALLKSPTGLIYHNKTFEGLTKEEALQPISYFHLRRPDNPWRLGQSLWINWSPWLQSDPCTGPGPTELFY</sequence>
<evidence type="ECO:0000256" key="2">
    <source>
        <dbReference type="ARBA" id="ARBA00022490"/>
    </source>
</evidence>
<dbReference type="Proteomes" id="UP000708208">
    <property type="component" value="Unassembled WGS sequence"/>
</dbReference>
<dbReference type="GO" id="GO:0005930">
    <property type="term" value="C:axoneme"/>
    <property type="evidence" value="ECO:0007669"/>
    <property type="project" value="TreeGrafter"/>
</dbReference>
<keyword evidence="3" id="KW-0970">Cilium biogenesis/degradation</keyword>
<evidence type="ECO:0000313" key="12">
    <source>
        <dbReference type="Proteomes" id="UP000708208"/>
    </source>
</evidence>
<accession>A0A8J2KPU9</accession>
<dbReference type="PANTHER" id="PTHR22069:SF0">
    <property type="entry name" value="RADIAL SPOKE HEAD PROTEIN 9 HOMOLOG"/>
    <property type="match status" value="1"/>
</dbReference>
<evidence type="ECO:0000256" key="10">
    <source>
        <dbReference type="ARBA" id="ARBA00041080"/>
    </source>
</evidence>
<evidence type="ECO:0000313" key="11">
    <source>
        <dbReference type="EMBL" id="CAG7817052.1"/>
    </source>
</evidence>
<dbReference type="PANTHER" id="PTHR22069">
    <property type="entry name" value="MITOCHONDRIAL RIBOSOMAL PROTEIN S18"/>
    <property type="match status" value="1"/>
</dbReference>
<evidence type="ECO:0000256" key="3">
    <source>
        <dbReference type="ARBA" id="ARBA00022794"/>
    </source>
</evidence>
<name>A0A8J2KPU9_9HEXA</name>
<evidence type="ECO:0000256" key="4">
    <source>
        <dbReference type="ARBA" id="ARBA00022846"/>
    </source>
</evidence>
<organism evidence="11 12">
    <name type="scientific">Allacma fusca</name>
    <dbReference type="NCBI Taxonomy" id="39272"/>
    <lineage>
        <taxon>Eukaryota</taxon>
        <taxon>Metazoa</taxon>
        <taxon>Ecdysozoa</taxon>
        <taxon>Arthropoda</taxon>
        <taxon>Hexapoda</taxon>
        <taxon>Collembola</taxon>
        <taxon>Symphypleona</taxon>
        <taxon>Sminthuridae</taxon>
        <taxon>Allacma</taxon>
    </lineage>
</organism>
<evidence type="ECO:0000256" key="1">
    <source>
        <dbReference type="ARBA" id="ARBA00004611"/>
    </source>
</evidence>
<evidence type="ECO:0000256" key="7">
    <source>
        <dbReference type="ARBA" id="ARBA00023273"/>
    </source>
</evidence>
<evidence type="ECO:0000256" key="5">
    <source>
        <dbReference type="ARBA" id="ARBA00023069"/>
    </source>
</evidence>
<keyword evidence="5" id="KW-0969">Cilium</keyword>